<evidence type="ECO:0000313" key="2">
    <source>
        <dbReference type="Proteomes" id="UP001447008"/>
    </source>
</evidence>
<reference evidence="1 2" key="1">
    <citation type="submission" date="2024-03" db="EMBL/GenBank/DDBJ databases">
        <title>Pseudoalteromonas qingdaonensis sp. nov., isolated from the intestines of marine benthic organisms.</title>
        <authorList>
            <person name="Lin X."/>
            <person name="Fang S."/>
            <person name="Hu X."/>
        </authorList>
    </citation>
    <scope>NUCLEOTIDE SEQUENCE [LARGE SCALE GENOMIC DNA]</scope>
    <source>
        <strain evidence="1 2">YIC-827</strain>
    </source>
</reference>
<name>A0ABU9MYX0_9GAMM</name>
<keyword evidence="2" id="KW-1185">Reference proteome</keyword>
<accession>A0ABU9MYX0</accession>
<dbReference type="EMBL" id="JBCGCU010000008">
    <property type="protein sequence ID" value="MEM0515569.1"/>
    <property type="molecule type" value="Genomic_DNA"/>
</dbReference>
<protein>
    <submittedName>
        <fullName evidence="1">Uncharacterized protein</fullName>
    </submittedName>
</protein>
<evidence type="ECO:0000313" key="1">
    <source>
        <dbReference type="EMBL" id="MEM0515569.1"/>
    </source>
</evidence>
<dbReference type="RefSeq" id="WP_342678320.1">
    <property type="nucleotide sequence ID" value="NZ_JBCGCU010000008.1"/>
</dbReference>
<sequence>MDKINSFMALSCSLVEGQGQQPIGALDGAKVRHEYMPVWLANTEQYRKGLAERVLDTFEALQEVTPKLSREQLTNAMLAERNGRDFVQACQQLVYLCQKGSWPEPSM</sequence>
<gene>
    <name evidence="1" type="ORF">WCN91_09115</name>
</gene>
<proteinExistence type="predicted"/>
<dbReference type="Proteomes" id="UP001447008">
    <property type="component" value="Unassembled WGS sequence"/>
</dbReference>
<organism evidence="1 2">
    <name type="scientific">Pseudoalteromonas qingdaonensis</name>
    <dbReference type="NCBI Taxonomy" id="3131913"/>
    <lineage>
        <taxon>Bacteria</taxon>
        <taxon>Pseudomonadati</taxon>
        <taxon>Pseudomonadota</taxon>
        <taxon>Gammaproteobacteria</taxon>
        <taxon>Alteromonadales</taxon>
        <taxon>Pseudoalteromonadaceae</taxon>
        <taxon>Pseudoalteromonas</taxon>
    </lineage>
</organism>
<comment type="caution">
    <text evidence="1">The sequence shown here is derived from an EMBL/GenBank/DDBJ whole genome shotgun (WGS) entry which is preliminary data.</text>
</comment>